<sequence>MGKQINYWLGYEDFLQIAGAALESGCVIIRRAPGKEALYGRTVDIVTEDQYRYFFYVPEAGDLMGQALPLERRAFIGCTAAGNTWIEAGFSHKNDEKREIIRSRLYVQSGFYNDNGEYVPRPVCVTKVYNRLVRMVKKLAPYTELTDTYVSMNDEDYLQEKEWKHKEYVSPQFLRLKLTENYRLR</sequence>
<accession>A0A9D2C6E4</accession>
<reference evidence="1" key="1">
    <citation type="journal article" date="2021" name="PeerJ">
        <title>Extensive microbial diversity within the chicken gut microbiome revealed by metagenomics and culture.</title>
        <authorList>
            <person name="Gilroy R."/>
            <person name="Ravi A."/>
            <person name="Getino M."/>
            <person name="Pursley I."/>
            <person name="Horton D.L."/>
            <person name="Alikhan N.F."/>
            <person name="Baker D."/>
            <person name="Gharbi K."/>
            <person name="Hall N."/>
            <person name="Watson M."/>
            <person name="Adriaenssens E.M."/>
            <person name="Foster-Nyarko E."/>
            <person name="Jarju S."/>
            <person name="Secka A."/>
            <person name="Antonio M."/>
            <person name="Oren A."/>
            <person name="Chaudhuri R.R."/>
            <person name="La Ragione R."/>
            <person name="Hildebrand F."/>
            <person name="Pallen M.J."/>
        </authorList>
    </citation>
    <scope>NUCLEOTIDE SEQUENCE</scope>
    <source>
        <strain evidence="1">ChiSxjej3B15-24422</strain>
    </source>
</reference>
<gene>
    <name evidence="1" type="ORF">H9831_03595</name>
</gene>
<proteinExistence type="predicted"/>
<reference evidence="1" key="2">
    <citation type="submission" date="2021-04" db="EMBL/GenBank/DDBJ databases">
        <authorList>
            <person name="Gilroy R."/>
        </authorList>
    </citation>
    <scope>NUCLEOTIDE SEQUENCE</scope>
    <source>
        <strain evidence="1">ChiSxjej3B15-24422</strain>
    </source>
</reference>
<protein>
    <submittedName>
        <fullName evidence="1">Uncharacterized protein</fullName>
    </submittedName>
</protein>
<dbReference type="EMBL" id="DXDD01000046">
    <property type="protein sequence ID" value="HIY59754.1"/>
    <property type="molecule type" value="Genomic_DNA"/>
</dbReference>
<name>A0A9D2C6E4_9FIRM</name>
<dbReference type="Proteomes" id="UP000824007">
    <property type="component" value="Unassembled WGS sequence"/>
</dbReference>
<dbReference type="AlphaFoldDB" id="A0A9D2C6E4"/>
<evidence type="ECO:0000313" key="2">
    <source>
        <dbReference type="Proteomes" id="UP000824007"/>
    </source>
</evidence>
<organism evidence="1 2">
    <name type="scientific">Candidatus Eisenbergiella pullistercoris</name>
    <dbReference type="NCBI Taxonomy" id="2838555"/>
    <lineage>
        <taxon>Bacteria</taxon>
        <taxon>Bacillati</taxon>
        <taxon>Bacillota</taxon>
        <taxon>Clostridia</taxon>
        <taxon>Lachnospirales</taxon>
        <taxon>Lachnospiraceae</taxon>
        <taxon>Eisenbergiella</taxon>
    </lineage>
</organism>
<evidence type="ECO:0000313" key="1">
    <source>
        <dbReference type="EMBL" id="HIY59754.1"/>
    </source>
</evidence>
<comment type="caution">
    <text evidence="1">The sequence shown here is derived from an EMBL/GenBank/DDBJ whole genome shotgun (WGS) entry which is preliminary data.</text>
</comment>